<reference evidence="2" key="1">
    <citation type="submission" date="2020-06" db="EMBL/GenBank/DDBJ databases">
        <authorList>
            <person name="Li T."/>
            <person name="Hu X."/>
            <person name="Zhang T."/>
            <person name="Song X."/>
            <person name="Zhang H."/>
            <person name="Dai N."/>
            <person name="Sheng W."/>
            <person name="Hou X."/>
            <person name="Wei L."/>
        </authorList>
    </citation>
    <scope>NUCLEOTIDE SEQUENCE</scope>
    <source>
        <strain evidence="2">KEN1</strain>
        <tissue evidence="2">Leaf</tissue>
    </source>
</reference>
<feature type="region of interest" description="Disordered" evidence="1">
    <location>
        <begin position="51"/>
        <end position="93"/>
    </location>
</feature>
<feature type="region of interest" description="Disordered" evidence="1">
    <location>
        <begin position="1"/>
        <end position="34"/>
    </location>
</feature>
<dbReference type="EMBL" id="JACGWN010000002">
    <property type="protein sequence ID" value="KAL0458755.1"/>
    <property type="molecule type" value="Genomic_DNA"/>
</dbReference>
<reference evidence="2" key="2">
    <citation type="journal article" date="2024" name="Plant">
        <title>Genomic evolution and insights into agronomic trait innovations of Sesamum species.</title>
        <authorList>
            <person name="Miao H."/>
            <person name="Wang L."/>
            <person name="Qu L."/>
            <person name="Liu H."/>
            <person name="Sun Y."/>
            <person name="Le M."/>
            <person name="Wang Q."/>
            <person name="Wei S."/>
            <person name="Zheng Y."/>
            <person name="Lin W."/>
            <person name="Duan Y."/>
            <person name="Cao H."/>
            <person name="Xiong S."/>
            <person name="Wang X."/>
            <person name="Wei L."/>
            <person name="Li C."/>
            <person name="Ma Q."/>
            <person name="Ju M."/>
            <person name="Zhao R."/>
            <person name="Li G."/>
            <person name="Mu C."/>
            <person name="Tian Q."/>
            <person name="Mei H."/>
            <person name="Zhang T."/>
            <person name="Gao T."/>
            <person name="Zhang H."/>
        </authorList>
    </citation>
    <scope>NUCLEOTIDE SEQUENCE</scope>
    <source>
        <strain evidence="2">KEN1</strain>
    </source>
</reference>
<accession>A0AAW2XXP7</accession>
<feature type="compositionally biased region" description="Polar residues" evidence="1">
    <location>
        <begin position="21"/>
        <end position="33"/>
    </location>
</feature>
<gene>
    <name evidence="2" type="ORF">Slati_0502700</name>
</gene>
<protein>
    <submittedName>
        <fullName evidence="2">Uncharacterized protein</fullName>
    </submittedName>
</protein>
<organism evidence="2">
    <name type="scientific">Sesamum latifolium</name>
    <dbReference type="NCBI Taxonomy" id="2727402"/>
    <lineage>
        <taxon>Eukaryota</taxon>
        <taxon>Viridiplantae</taxon>
        <taxon>Streptophyta</taxon>
        <taxon>Embryophyta</taxon>
        <taxon>Tracheophyta</taxon>
        <taxon>Spermatophyta</taxon>
        <taxon>Magnoliopsida</taxon>
        <taxon>eudicotyledons</taxon>
        <taxon>Gunneridae</taxon>
        <taxon>Pentapetalae</taxon>
        <taxon>asterids</taxon>
        <taxon>lamiids</taxon>
        <taxon>Lamiales</taxon>
        <taxon>Pedaliaceae</taxon>
        <taxon>Sesamum</taxon>
    </lineage>
</organism>
<comment type="caution">
    <text evidence="2">The sequence shown here is derived from an EMBL/GenBank/DDBJ whole genome shotgun (WGS) entry which is preliminary data.</text>
</comment>
<evidence type="ECO:0000313" key="2">
    <source>
        <dbReference type="EMBL" id="KAL0458755.1"/>
    </source>
</evidence>
<proteinExistence type="predicted"/>
<sequence>MFSTDESIRYIGENPGEDPSEATSKRSCSNPPSCINGRRWSLRQVAFRLLDESSEEEEGGDEEEEGSSPGEVDPDIRDNKVLPGTRGSRPLGSACVPCCLCQSNIYQLVEEFGIPLEFVISVPPLTVILVLRLLTI</sequence>
<name>A0AAW2XXP7_9LAMI</name>
<dbReference type="AlphaFoldDB" id="A0AAW2XXP7"/>
<evidence type="ECO:0000256" key="1">
    <source>
        <dbReference type="SAM" id="MobiDB-lite"/>
    </source>
</evidence>
<feature type="compositionally biased region" description="Acidic residues" evidence="1">
    <location>
        <begin position="52"/>
        <end position="66"/>
    </location>
</feature>